<evidence type="ECO:0000256" key="1">
    <source>
        <dbReference type="SAM" id="MobiDB-lite"/>
    </source>
</evidence>
<dbReference type="EMBL" id="CP017248">
    <property type="protein sequence ID" value="AOR32544.1"/>
    <property type="molecule type" value="Genomic_DNA"/>
</dbReference>
<sequence length="78" mass="8180">MIPADPHRQAAPDAGERAAAMVLHLVSGSPGDGRADPDGYRDLPDAYDEQGDGLPTPEEPAAVGRLLGQPVRQILARI</sequence>
<protein>
    <submittedName>
        <fullName evidence="2">Uncharacterized protein</fullName>
    </submittedName>
</protein>
<evidence type="ECO:0000313" key="3">
    <source>
        <dbReference type="Proteomes" id="UP000094960"/>
    </source>
</evidence>
<dbReference type="Proteomes" id="UP000094960">
    <property type="component" value="Chromosome"/>
</dbReference>
<feature type="region of interest" description="Disordered" evidence="1">
    <location>
        <begin position="27"/>
        <end position="61"/>
    </location>
</feature>
<dbReference type="AlphaFoldDB" id="A0A1D7YAL2"/>
<reference evidence="3" key="1">
    <citation type="submission" date="2016-09" db="EMBL/GenBank/DDBJ databases">
        <title>Streptomyces puniciscabiei strain:TW1S1 Genome sequencing and assembly.</title>
        <authorList>
            <person name="Kim M.-K."/>
            <person name="Kim S.B."/>
        </authorList>
    </citation>
    <scope>NUCLEOTIDE SEQUENCE [LARGE SCALE GENOMIC DNA]</scope>
    <source>
        <strain evidence="3">TW1S1</strain>
    </source>
</reference>
<organism evidence="2 3">
    <name type="scientific">Streptomyces fodineus</name>
    <dbReference type="NCBI Taxonomy" id="1904616"/>
    <lineage>
        <taxon>Bacteria</taxon>
        <taxon>Bacillati</taxon>
        <taxon>Actinomycetota</taxon>
        <taxon>Actinomycetes</taxon>
        <taxon>Kitasatosporales</taxon>
        <taxon>Streptomycetaceae</taxon>
        <taxon>Streptomyces</taxon>
    </lineage>
</organism>
<dbReference type="KEGG" id="spun:BFF78_17065"/>
<keyword evidence="3" id="KW-1185">Reference proteome</keyword>
<accession>A0A1D7YAL2</accession>
<evidence type="ECO:0000313" key="2">
    <source>
        <dbReference type="EMBL" id="AOR32544.1"/>
    </source>
</evidence>
<proteinExistence type="predicted"/>
<feature type="compositionally biased region" description="Basic and acidic residues" evidence="1">
    <location>
        <begin position="33"/>
        <end position="44"/>
    </location>
</feature>
<dbReference type="RefSeq" id="WP_069779158.1">
    <property type="nucleotide sequence ID" value="NZ_CP017248.1"/>
</dbReference>
<gene>
    <name evidence="2" type="ORF">BFF78_17065</name>
</gene>
<name>A0A1D7YAL2_9ACTN</name>